<name>A0ABZ1AN40_AROEV</name>
<proteinExistence type="predicted"/>
<accession>A0ABZ1AN40</accession>
<evidence type="ECO:0000313" key="1">
    <source>
        <dbReference type="EMBL" id="WRL46339.1"/>
    </source>
</evidence>
<sequence>MKLSIAKIAKRKAPDAPKGRVFALSCKRVPVITAEDRAQLEAAAKRRNDKGRYPVFREP</sequence>
<gene>
    <name evidence="1" type="ORF">U5817_24595</name>
</gene>
<dbReference type="EMBL" id="CP141259">
    <property type="protein sequence ID" value="WRL46339.1"/>
    <property type="molecule type" value="Genomic_DNA"/>
</dbReference>
<evidence type="ECO:0000313" key="2">
    <source>
        <dbReference type="Proteomes" id="UP001626593"/>
    </source>
</evidence>
<protein>
    <submittedName>
        <fullName evidence="1">Uncharacterized protein</fullName>
    </submittedName>
</protein>
<keyword evidence="2" id="KW-1185">Reference proteome</keyword>
<dbReference type="RefSeq" id="WP_407279181.1">
    <property type="nucleotide sequence ID" value="NZ_CP141259.1"/>
</dbReference>
<dbReference type="Proteomes" id="UP001626593">
    <property type="component" value="Chromosome"/>
</dbReference>
<organism evidence="1 2">
    <name type="scientific">Aromatoleum evansii</name>
    <name type="common">Azoarcus evansii</name>
    <dbReference type="NCBI Taxonomy" id="59406"/>
    <lineage>
        <taxon>Bacteria</taxon>
        <taxon>Pseudomonadati</taxon>
        <taxon>Pseudomonadota</taxon>
        <taxon>Betaproteobacteria</taxon>
        <taxon>Rhodocyclales</taxon>
        <taxon>Rhodocyclaceae</taxon>
        <taxon>Aromatoleum</taxon>
    </lineage>
</organism>
<reference evidence="1 2" key="1">
    <citation type="submission" date="2023-12" db="EMBL/GenBank/DDBJ databases">
        <title>A. evansii MAY27, complete genome.</title>
        <authorList>
            <person name="Wang Y."/>
        </authorList>
    </citation>
    <scope>NUCLEOTIDE SEQUENCE [LARGE SCALE GENOMIC DNA]</scope>
    <source>
        <strain evidence="1 2">MAY27</strain>
    </source>
</reference>